<dbReference type="InterPro" id="IPR024185">
    <property type="entry name" value="FTHF_cligase-like_sf"/>
</dbReference>
<evidence type="ECO:0000313" key="2">
    <source>
        <dbReference type="EMBL" id="TDG13491.1"/>
    </source>
</evidence>
<dbReference type="Proteomes" id="UP000295554">
    <property type="component" value="Unassembled WGS sequence"/>
</dbReference>
<dbReference type="OrthoDB" id="9794157at2"/>
<accession>A0A4R5LRK6</accession>
<dbReference type="SUPFAM" id="SSF100950">
    <property type="entry name" value="NagB/RpiA/CoA transferase-like"/>
    <property type="match status" value="1"/>
</dbReference>
<dbReference type="AlphaFoldDB" id="A0A4R5LRK6"/>
<comment type="caution">
    <text evidence="2">The sequence shown here is derived from an EMBL/GenBank/DDBJ whole genome shotgun (WGS) entry which is preliminary data.</text>
</comment>
<dbReference type="EMBL" id="SMSE01000002">
    <property type="protein sequence ID" value="TDG13491.1"/>
    <property type="molecule type" value="Genomic_DNA"/>
</dbReference>
<evidence type="ECO:0000313" key="3">
    <source>
        <dbReference type="Proteomes" id="UP000295554"/>
    </source>
</evidence>
<dbReference type="InterPro" id="IPR037171">
    <property type="entry name" value="NagB/RpiA_transferase-like"/>
</dbReference>
<sequence>MSSESRSRIMARVRHASLGQNAAAIEAQLDDFGVAPAAELPHDDTCVAFMINVLRNQGSIDVAPQRVDVVKAVGQYIYRHYRSHRLVAGNDPHLAAMPWRDGGVLPRFGEIEPGEPVALSYAQWGVAETGATIFLSGRNNPARNNLLPEHHLVVLDVNQLLPDLESLWQQLEPAITGAERPRALFCIAGPSSTADIEAQLVCGAHGPRAWHVILTGEVRQEQLDTALDVLSSKKNPGGS</sequence>
<dbReference type="RefSeq" id="WP_133211517.1">
    <property type="nucleotide sequence ID" value="NZ_SMSE01000002.1"/>
</dbReference>
<protein>
    <recommendedName>
        <fullName evidence="1">LUD domain-containing protein</fullName>
    </recommendedName>
</protein>
<feature type="domain" description="LUD" evidence="1">
    <location>
        <begin position="117"/>
        <end position="214"/>
    </location>
</feature>
<organism evidence="2 3">
    <name type="scientific">Seongchinamella unica</name>
    <dbReference type="NCBI Taxonomy" id="2547392"/>
    <lineage>
        <taxon>Bacteria</taxon>
        <taxon>Pseudomonadati</taxon>
        <taxon>Pseudomonadota</taxon>
        <taxon>Gammaproteobacteria</taxon>
        <taxon>Cellvibrionales</taxon>
        <taxon>Halieaceae</taxon>
        <taxon>Seongchinamella</taxon>
    </lineage>
</organism>
<dbReference type="Gene3D" id="3.40.50.10420">
    <property type="entry name" value="NagB/RpiA/CoA transferase-like"/>
    <property type="match status" value="1"/>
</dbReference>
<proteinExistence type="predicted"/>
<dbReference type="Pfam" id="PF02589">
    <property type="entry name" value="LUD_dom"/>
    <property type="match status" value="1"/>
</dbReference>
<keyword evidence="3" id="KW-1185">Reference proteome</keyword>
<evidence type="ECO:0000259" key="1">
    <source>
        <dbReference type="Pfam" id="PF02589"/>
    </source>
</evidence>
<dbReference type="PANTHER" id="PTHR43682">
    <property type="entry name" value="LACTATE UTILIZATION PROTEIN C"/>
    <property type="match status" value="1"/>
</dbReference>
<gene>
    <name evidence="2" type="ORF">E2F43_08095</name>
</gene>
<reference evidence="2 3" key="1">
    <citation type="submission" date="2019-03" db="EMBL/GenBank/DDBJ databases">
        <title>Seongchinamella monodicae gen. nov., sp. nov., a novel member of the Gammaproteobacteria isolated from a tidal mudflat of beach.</title>
        <authorList>
            <person name="Yang H.G."/>
            <person name="Kang J.W."/>
            <person name="Lee S.D."/>
        </authorList>
    </citation>
    <scope>NUCLEOTIDE SEQUENCE [LARGE SCALE GENOMIC DNA]</scope>
    <source>
        <strain evidence="2 3">GH4-78</strain>
    </source>
</reference>
<dbReference type="InterPro" id="IPR003741">
    <property type="entry name" value="LUD_dom"/>
</dbReference>
<name>A0A4R5LRK6_9GAMM</name>
<dbReference type="PANTHER" id="PTHR43682:SF1">
    <property type="entry name" value="LACTATE UTILIZATION PROTEIN C"/>
    <property type="match status" value="1"/>
</dbReference>